<dbReference type="PANTHER" id="PTHR21240:SF28">
    <property type="entry name" value="ISO-OROTATE DECARBOXYLASE (EUROFUNG)"/>
    <property type="match status" value="1"/>
</dbReference>
<name>A0A6J4UI47_9BACT</name>
<reference evidence="3" key="1">
    <citation type="submission" date="2020-02" db="EMBL/GenBank/DDBJ databases">
        <authorList>
            <person name="Meier V. D."/>
        </authorList>
    </citation>
    <scope>NUCLEOTIDE SEQUENCE</scope>
    <source>
        <strain evidence="3">AVDCRST_MAG73</strain>
    </source>
</reference>
<accession>A0A6J4UI47</accession>
<feature type="domain" description="Amidohydrolase-related" evidence="2">
    <location>
        <begin position="97"/>
        <end position="348"/>
    </location>
</feature>
<evidence type="ECO:0000256" key="1">
    <source>
        <dbReference type="ARBA" id="ARBA00023239"/>
    </source>
</evidence>
<dbReference type="GO" id="GO:0019748">
    <property type="term" value="P:secondary metabolic process"/>
    <property type="evidence" value="ECO:0007669"/>
    <property type="project" value="TreeGrafter"/>
</dbReference>
<dbReference type="Gene3D" id="3.20.20.140">
    <property type="entry name" value="Metal-dependent hydrolases"/>
    <property type="match status" value="1"/>
</dbReference>
<dbReference type="Pfam" id="PF04909">
    <property type="entry name" value="Amidohydro_2"/>
    <property type="match status" value="1"/>
</dbReference>
<dbReference type="InterPro" id="IPR006680">
    <property type="entry name" value="Amidohydro-rel"/>
</dbReference>
<dbReference type="GO" id="GO:0016831">
    <property type="term" value="F:carboxy-lyase activity"/>
    <property type="evidence" value="ECO:0007669"/>
    <property type="project" value="InterPro"/>
</dbReference>
<dbReference type="InterPro" id="IPR032465">
    <property type="entry name" value="ACMSD"/>
</dbReference>
<protein>
    <recommendedName>
        <fullName evidence="2">Amidohydrolase-related domain-containing protein</fullName>
    </recommendedName>
</protein>
<keyword evidence="1" id="KW-0456">Lyase</keyword>
<dbReference type="PANTHER" id="PTHR21240">
    <property type="entry name" value="2-AMINO-3-CARBOXYLMUCONATE-6-SEMIALDEHYDE DECARBOXYLASE"/>
    <property type="match status" value="1"/>
</dbReference>
<evidence type="ECO:0000259" key="2">
    <source>
        <dbReference type="Pfam" id="PF04909"/>
    </source>
</evidence>
<evidence type="ECO:0000313" key="3">
    <source>
        <dbReference type="EMBL" id="CAA9551358.1"/>
    </source>
</evidence>
<dbReference type="EMBL" id="CADCWE010000193">
    <property type="protein sequence ID" value="CAA9551358.1"/>
    <property type="molecule type" value="Genomic_DNA"/>
</dbReference>
<dbReference type="GO" id="GO:0016787">
    <property type="term" value="F:hydrolase activity"/>
    <property type="evidence" value="ECO:0007669"/>
    <property type="project" value="InterPro"/>
</dbReference>
<sequence>MFTVDADVHVNDTPDKLAPYCERPWRLSLEALAGANYPYLQVPGFAPNLRLDPPIPGGHPFRSVASAAEMRRALDDLGIDVGILFPDHLLLFATLPHAEYATALARAYNRWLLAEWCGSEPGLFGALLACPQNPADSAREIAAHAREDGIAAVYLPTAGINPLWGDRKYDPIFAAAEAADLPVCLHSVTLVAPAFPCQLDQFENHFARQTLSHAFAMQANLVSLIHTGVPARFPRLRVVFTEAGIAWVPYLMWRMDKYFQEYRRLVPFLDRRPSDYVRERMWFATQPIEEPDDPAHLVETIRHVGEDRIVFASDWPHHDFDHPKALRKLPMPPELKRKIMGENALAAFSRIPAPVAATTPPRA</sequence>
<proteinExistence type="predicted"/>
<dbReference type="SUPFAM" id="SSF51556">
    <property type="entry name" value="Metallo-dependent hydrolases"/>
    <property type="match status" value="1"/>
</dbReference>
<dbReference type="AlphaFoldDB" id="A0A6J4UI47"/>
<dbReference type="GO" id="GO:0005737">
    <property type="term" value="C:cytoplasm"/>
    <property type="evidence" value="ECO:0007669"/>
    <property type="project" value="TreeGrafter"/>
</dbReference>
<organism evidence="3">
    <name type="scientific">uncultured Thermomicrobiales bacterium</name>
    <dbReference type="NCBI Taxonomy" id="1645740"/>
    <lineage>
        <taxon>Bacteria</taxon>
        <taxon>Pseudomonadati</taxon>
        <taxon>Thermomicrobiota</taxon>
        <taxon>Thermomicrobia</taxon>
        <taxon>Thermomicrobiales</taxon>
        <taxon>environmental samples</taxon>
    </lineage>
</organism>
<dbReference type="InterPro" id="IPR032466">
    <property type="entry name" value="Metal_Hydrolase"/>
</dbReference>
<gene>
    <name evidence="3" type="ORF">AVDCRST_MAG73-2833</name>
</gene>